<dbReference type="OMA" id="ANICNCV"/>
<keyword evidence="2" id="KW-1185">Reference proteome</keyword>
<dbReference type="PANTHER" id="PTHR33620">
    <property type="entry name" value="UREASE ACCESSORY PROTEIN F"/>
    <property type="match status" value="1"/>
</dbReference>
<evidence type="ECO:0000313" key="1">
    <source>
        <dbReference type="EnsemblPlants" id="KQL28582"/>
    </source>
</evidence>
<dbReference type="HOGENOM" id="CLU_049215_1_0_1"/>
<dbReference type="Gene3D" id="1.10.4190.10">
    <property type="entry name" value="Urease accessory protein UreF"/>
    <property type="match status" value="1"/>
</dbReference>
<dbReference type="InterPro" id="IPR038277">
    <property type="entry name" value="UreF_sf"/>
</dbReference>
<protein>
    <submittedName>
        <fullName evidence="1">Uncharacterized protein</fullName>
    </submittedName>
</protein>
<reference evidence="2" key="1">
    <citation type="journal article" date="2012" name="Nat. Biotechnol.">
        <title>Reference genome sequence of the model plant Setaria.</title>
        <authorList>
            <person name="Bennetzen J.L."/>
            <person name="Schmutz J."/>
            <person name="Wang H."/>
            <person name="Percifield R."/>
            <person name="Hawkins J."/>
            <person name="Pontaroli A.C."/>
            <person name="Estep M."/>
            <person name="Feng L."/>
            <person name="Vaughn J.N."/>
            <person name="Grimwood J."/>
            <person name="Jenkins J."/>
            <person name="Barry K."/>
            <person name="Lindquist E."/>
            <person name="Hellsten U."/>
            <person name="Deshpande S."/>
            <person name="Wang X."/>
            <person name="Wu X."/>
            <person name="Mitros T."/>
            <person name="Triplett J."/>
            <person name="Yang X."/>
            <person name="Ye C.Y."/>
            <person name="Mauro-Herrera M."/>
            <person name="Wang L."/>
            <person name="Li P."/>
            <person name="Sharma M."/>
            <person name="Sharma R."/>
            <person name="Ronald P.C."/>
            <person name="Panaud O."/>
            <person name="Kellogg E.A."/>
            <person name="Brutnell T.P."/>
            <person name="Doust A.N."/>
            <person name="Tuskan G.A."/>
            <person name="Rokhsar D."/>
            <person name="Devos K.M."/>
        </authorList>
    </citation>
    <scope>NUCLEOTIDE SEQUENCE [LARGE SCALE GENOMIC DNA]</scope>
    <source>
        <strain evidence="2">cv. Yugu1</strain>
    </source>
</reference>
<name>K3YY39_SETIT</name>
<dbReference type="PANTHER" id="PTHR33620:SF1">
    <property type="entry name" value="UREASE ACCESSORY PROTEIN F"/>
    <property type="match status" value="1"/>
</dbReference>
<dbReference type="eggNOG" id="ENOG502REVQ">
    <property type="taxonomic scope" value="Eukaryota"/>
</dbReference>
<dbReference type="AlphaFoldDB" id="K3YY39"/>
<dbReference type="STRING" id="4555.K3YY39"/>
<sequence>MELDHLVSMETRLLYLMDSEMEEAPSKAAGVNQNLHCTWWKTLDFNFPPAGFAHSYRLEAAMQSHMVNSHEDLIKVPDAAAWVRLVARSVAVSYNEERSWEASTSQGSALLRVAASVFTEVQALQDLQQVHLSSKGVSFHHAPIFELICGLADVISAATRLGLIGCFRAPAPLHQVAQDHESMASQTASLDRIMPLDVTEGCHAYMFSRLS</sequence>
<dbReference type="Gramene" id="KQL28582">
    <property type="protein sequence ID" value="KQL28582"/>
    <property type="gene ID" value="SETIT_019189mg"/>
</dbReference>
<dbReference type="GO" id="GO:0018237">
    <property type="term" value="F:urease activator activity"/>
    <property type="evidence" value="ECO:0000318"/>
    <property type="project" value="GO_Central"/>
</dbReference>
<organism evidence="1 2">
    <name type="scientific">Setaria italica</name>
    <name type="common">Foxtail millet</name>
    <name type="synonym">Panicum italicum</name>
    <dbReference type="NCBI Taxonomy" id="4555"/>
    <lineage>
        <taxon>Eukaryota</taxon>
        <taxon>Viridiplantae</taxon>
        <taxon>Streptophyta</taxon>
        <taxon>Embryophyta</taxon>
        <taxon>Tracheophyta</taxon>
        <taxon>Spermatophyta</taxon>
        <taxon>Magnoliopsida</taxon>
        <taxon>Liliopsida</taxon>
        <taxon>Poales</taxon>
        <taxon>Poaceae</taxon>
        <taxon>PACMAD clade</taxon>
        <taxon>Panicoideae</taxon>
        <taxon>Panicodae</taxon>
        <taxon>Paniceae</taxon>
        <taxon>Cenchrinae</taxon>
        <taxon>Setaria</taxon>
    </lineage>
</organism>
<dbReference type="GO" id="GO:0019627">
    <property type="term" value="P:urea metabolic process"/>
    <property type="evidence" value="ECO:0000318"/>
    <property type="project" value="GO_Central"/>
</dbReference>
<dbReference type="Proteomes" id="UP000004995">
    <property type="component" value="Unassembled WGS sequence"/>
</dbReference>
<dbReference type="EnsemblPlants" id="KQL28582">
    <property type="protein sequence ID" value="KQL28582"/>
    <property type="gene ID" value="SETIT_019189mg"/>
</dbReference>
<evidence type="ECO:0000313" key="2">
    <source>
        <dbReference type="Proteomes" id="UP000004995"/>
    </source>
</evidence>
<dbReference type="InParanoid" id="K3YY39"/>
<proteinExistence type="predicted"/>
<accession>K3YY39</accession>
<reference evidence="1" key="2">
    <citation type="submission" date="2018-08" db="UniProtKB">
        <authorList>
            <consortium name="EnsemblPlants"/>
        </authorList>
    </citation>
    <scope>IDENTIFICATION</scope>
    <source>
        <strain evidence="1">Yugu1</strain>
    </source>
</reference>
<dbReference type="EMBL" id="AGNK02000105">
    <property type="status" value="NOT_ANNOTATED_CDS"/>
    <property type="molecule type" value="Genomic_DNA"/>
</dbReference>